<dbReference type="SUPFAM" id="SSF52058">
    <property type="entry name" value="L domain-like"/>
    <property type="match status" value="1"/>
</dbReference>
<gene>
    <name evidence="1" type="ORF">HPP92_013995</name>
</gene>
<accession>A0A835QR30</accession>
<sequence length="117" mass="13032">MVNLSPLFEIKTLTRLDATKCGLQGDIPAKGLLGLSQLERLDLSMINLNGSIPPEIGKLSNLRFLSFASNQLTEISQKRSFLPLPNRPPLLEQQLPEWLNSLADLQPNETKNLKPTQ</sequence>
<name>A0A835QR30_VANPL</name>
<dbReference type="Gene3D" id="3.80.10.10">
    <property type="entry name" value="Ribonuclease Inhibitor"/>
    <property type="match status" value="1"/>
</dbReference>
<dbReference type="EMBL" id="JADCNL010000006">
    <property type="protein sequence ID" value="KAG0477154.1"/>
    <property type="molecule type" value="Genomic_DNA"/>
</dbReference>
<evidence type="ECO:0000313" key="1">
    <source>
        <dbReference type="EMBL" id="KAG0477154.1"/>
    </source>
</evidence>
<organism evidence="1 2">
    <name type="scientific">Vanilla planifolia</name>
    <name type="common">Vanilla</name>
    <dbReference type="NCBI Taxonomy" id="51239"/>
    <lineage>
        <taxon>Eukaryota</taxon>
        <taxon>Viridiplantae</taxon>
        <taxon>Streptophyta</taxon>
        <taxon>Embryophyta</taxon>
        <taxon>Tracheophyta</taxon>
        <taxon>Spermatophyta</taxon>
        <taxon>Magnoliopsida</taxon>
        <taxon>Liliopsida</taxon>
        <taxon>Asparagales</taxon>
        <taxon>Orchidaceae</taxon>
        <taxon>Vanilloideae</taxon>
        <taxon>Vanilleae</taxon>
        <taxon>Vanilla</taxon>
    </lineage>
</organism>
<dbReference type="OrthoDB" id="1896065at2759"/>
<dbReference type="PANTHER" id="PTHR48057">
    <property type="entry name" value="LEUCINE-RICH REPEAT SERINE/THREONINE-PROTEIN KINASE 1"/>
    <property type="match status" value="1"/>
</dbReference>
<comment type="caution">
    <text evidence="1">The sequence shown here is derived from an EMBL/GenBank/DDBJ whole genome shotgun (WGS) entry which is preliminary data.</text>
</comment>
<dbReference type="AlphaFoldDB" id="A0A835QR30"/>
<dbReference type="InterPro" id="IPR052595">
    <property type="entry name" value="LRRC69/RLP"/>
</dbReference>
<dbReference type="Pfam" id="PF00560">
    <property type="entry name" value="LRR_1"/>
    <property type="match status" value="1"/>
</dbReference>
<dbReference type="Proteomes" id="UP000636800">
    <property type="component" value="Chromosome 6"/>
</dbReference>
<reference evidence="1 2" key="1">
    <citation type="journal article" date="2020" name="Nat. Food">
        <title>A phased Vanilla planifolia genome enables genetic improvement of flavour and production.</title>
        <authorList>
            <person name="Hasing T."/>
            <person name="Tang H."/>
            <person name="Brym M."/>
            <person name="Khazi F."/>
            <person name="Huang T."/>
            <person name="Chambers A.H."/>
        </authorList>
    </citation>
    <scope>NUCLEOTIDE SEQUENCE [LARGE SCALE GENOMIC DNA]</scope>
    <source>
        <tissue evidence="1">Leaf</tissue>
    </source>
</reference>
<keyword evidence="2" id="KW-1185">Reference proteome</keyword>
<evidence type="ECO:0000313" key="2">
    <source>
        <dbReference type="Proteomes" id="UP000636800"/>
    </source>
</evidence>
<proteinExistence type="predicted"/>
<protein>
    <submittedName>
        <fullName evidence="1">Uncharacterized protein</fullName>
    </submittedName>
</protein>
<dbReference type="InterPro" id="IPR001611">
    <property type="entry name" value="Leu-rich_rpt"/>
</dbReference>
<dbReference type="InterPro" id="IPR032675">
    <property type="entry name" value="LRR_dom_sf"/>
</dbReference>